<evidence type="ECO:0008006" key="4">
    <source>
        <dbReference type="Google" id="ProtNLM"/>
    </source>
</evidence>
<dbReference type="OrthoDB" id="9028152at2759"/>
<accession>A0A0G4GRN1</accession>
<dbReference type="AlphaFoldDB" id="A0A0G4GRN1"/>
<reference evidence="2 3" key="1">
    <citation type="submission" date="2014-11" db="EMBL/GenBank/DDBJ databases">
        <authorList>
            <person name="Zhu J."/>
            <person name="Qi W."/>
            <person name="Song R."/>
        </authorList>
    </citation>
    <scope>NUCLEOTIDE SEQUENCE [LARGE SCALE GENOMIC DNA]</scope>
</reference>
<dbReference type="VEuPathDB" id="CryptoDB:Vbra_18413"/>
<dbReference type="PANTHER" id="PTHR15462">
    <property type="entry name" value="SERINE PROTEASE"/>
    <property type="match status" value="1"/>
</dbReference>
<evidence type="ECO:0000256" key="1">
    <source>
        <dbReference type="ARBA" id="ARBA00022729"/>
    </source>
</evidence>
<organism evidence="2 3">
    <name type="scientific">Vitrella brassicaformis (strain CCMP3155)</name>
    <dbReference type="NCBI Taxonomy" id="1169540"/>
    <lineage>
        <taxon>Eukaryota</taxon>
        <taxon>Sar</taxon>
        <taxon>Alveolata</taxon>
        <taxon>Colpodellida</taxon>
        <taxon>Vitrellaceae</taxon>
        <taxon>Vitrella</taxon>
    </lineage>
</organism>
<dbReference type="InterPro" id="IPR050966">
    <property type="entry name" value="Glutamyl_endopeptidase"/>
</dbReference>
<dbReference type="InterPro" id="IPR043504">
    <property type="entry name" value="Peptidase_S1_PA_chymotrypsin"/>
</dbReference>
<dbReference type="InterPro" id="IPR009003">
    <property type="entry name" value="Peptidase_S1_PA"/>
</dbReference>
<keyword evidence="3" id="KW-1185">Reference proteome</keyword>
<proteinExistence type="predicted"/>
<dbReference type="EMBL" id="CDMY01000770">
    <property type="protein sequence ID" value="CEM33009.1"/>
    <property type="molecule type" value="Genomic_DNA"/>
</dbReference>
<dbReference type="PhylomeDB" id="A0A0G4GRN1"/>
<keyword evidence="1" id="KW-0732">Signal</keyword>
<dbReference type="SUPFAM" id="SSF50494">
    <property type="entry name" value="Trypsin-like serine proteases"/>
    <property type="match status" value="1"/>
</dbReference>
<dbReference type="Proteomes" id="UP000041254">
    <property type="component" value="Unassembled WGS sequence"/>
</dbReference>
<dbReference type="InParanoid" id="A0A0G4GRN1"/>
<name>A0A0G4GRN1_VITBC</name>
<dbReference type="Gene3D" id="2.40.10.10">
    <property type="entry name" value="Trypsin-like serine proteases"/>
    <property type="match status" value="2"/>
</dbReference>
<evidence type="ECO:0000313" key="2">
    <source>
        <dbReference type="EMBL" id="CEM33009.1"/>
    </source>
</evidence>
<dbReference type="PANTHER" id="PTHR15462:SF8">
    <property type="entry name" value="SERINE PROTEASE"/>
    <property type="match status" value="1"/>
</dbReference>
<protein>
    <recommendedName>
        <fullName evidence="4">Peptidase S1 domain-containing protein</fullName>
    </recommendedName>
</protein>
<evidence type="ECO:0000313" key="3">
    <source>
        <dbReference type="Proteomes" id="UP000041254"/>
    </source>
</evidence>
<sequence>MDGTGEAQKDILACRVEEEPHNGTSTAGVCVKSSDPNRVDRRFRVSGNSTAATSEQEQTCPARRRRAVGGRVPLHCFDPDDRVRVSLDESGEEPWKGVGLLELDLDGQPFFCTGNLVFDRFVLTNAHCLWNRESEPQSKFVGGRFCPGFNGEEVLPCVDADEARIYRPWLELDPGYKEEVPIDFAMVRLVDAPQDSLSFDIGTFCGESPGLIFAGYPEDKNDVVERGMWRMPPQNQGRPGGSTENIVFPECDENGQLPDRRGLEKGFSVLEHRADIDKGNSGSGMWIEPMDNACGESISGDPDVTDDKRLNFAVVLTQSAIRIIEGWREDL</sequence>
<gene>
    <name evidence="2" type="ORF">Vbra_18413</name>
</gene>